<dbReference type="InterPro" id="IPR016039">
    <property type="entry name" value="Thiolase-like"/>
</dbReference>
<dbReference type="STRING" id="408074.SAMN05660909_00415"/>
<evidence type="ECO:0008006" key="3">
    <source>
        <dbReference type="Google" id="ProtNLM"/>
    </source>
</evidence>
<organism evidence="1 2">
    <name type="scientific">Chitinophaga terrae</name>
    <name type="common">ex Kim and Jung 2007</name>
    <dbReference type="NCBI Taxonomy" id="408074"/>
    <lineage>
        <taxon>Bacteria</taxon>
        <taxon>Pseudomonadati</taxon>
        <taxon>Bacteroidota</taxon>
        <taxon>Chitinophagia</taxon>
        <taxon>Chitinophagales</taxon>
        <taxon>Chitinophagaceae</taxon>
        <taxon>Chitinophaga</taxon>
    </lineage>
</organism>
<dbReference type="Proteomes" id="UP000199656">
    <property type="component" value="Unassembled WGS sequence"/>
</dbReference>
<keyword evidence="2" id="KW-1185">Reference proteome</keyword>
<evidence type="ECO:0000313" key="2">
    <source>
        <dbReference type="Proteomes" id="UP000199656"/>
    </source>
</evidence>
<dbReference type="PANTHER" id="PTHR42689:SF1">
    <property type="entry name" value="ACETYL-COA ACYLTRANSFERASE FADA2 (3-KETOACYL-COA THIOLASE) (BETA-KETOTHIOLASE)-RELATED"/>
    <property type="match status" value="1"/>
</dbReference>
<dbReference type="GO" id="GO:0016746">
    <property type="term" value="F:acyltransferase activity"/>
    <property type="evidence" value="ECO:0007669"/>
    <property type="project" value="InterPro"/>
</dbReference>
<proteinExistence type="predicted"/>
<dbReference type="SUPFAM" id="SSF53901">
    <property type="entry name" value="Thiolase-like"/>
    <property type="match status" value="1"/>
</dbReference>
<dbReference type="EMBL" id="FNRL01000001">
    <property type="protein sequence ID" value="SDZ97799.1"/>
    <property type="molecule type" value="Genomic_DNA"/>
</dbReference>
<sequence>MKKVAILGGKRIPFVKSFKEYNHISNQELLAPCLDALIRQFNLEGKRIGEVALGALLNRPTDWNFSRNCRISTFMKSMKHSAARCFVRSKPGKMQTIAGNWVGINPWEVSTGAG</sequence>
<dbReference type="RefSeq" id="WP_225889571.1">
    <property type="nucleotide sequence ID" value="NZ_BKAT01000012.1"/>
</dbReference>
<dbReference type="InterPro" id="IPR050521">
    <property type="entry name" value="3-ketoacyl-CoA_Thiolase"/>
</dbReference>
<dbReference type="AlphaFoldDB" id="A0A1H3XEM9"/>
<reference evidence="2" key="1">
    <citation type="submission" date="2016-10" db="EMBL/GenBank/DDBJ databases">
        <authorList>
            <person name="Varghese N."/>
            <person name="Submissions S."/>
        </authorList>
    </citation>
    <scope>NUCLEOTIDE SEQUENCE [LARGE SCALE GENOMIC DNA]</scope>
    <source>
        <strain evidence="2">DSM 23920</strain>
    </source>
</reference>
<evidence type="ECO:0000313" key="1">
    <source>
        <dbReference type="EMBL" id="SDZ97799.1"/>
    </source>
</evidence>
<protein>
    <recommendedName>
        <fullName evidence="3">Thiolase N-terminal domain-containing protein</fullName>
    </recommendedName>
</protein>
<gene>
    <name evidence="1" type="ORF">SAMN05660909_00415</name>
</gene>
<accession>A0A1H3XEM9</accession>
<dbReference type="GO" id="GO:0005829">
    <property type="term" value="C:cytosol"/>
    <property type="evidence" value="ECO:0007669"/>
    <property type="project" value="TreeGrafter"/>
</dbReference>
<dbReference type="Gene3D" id="3.40.47.10">
    <property type="match status" value="1"/>
</dbReference>
<dbReference type="PANTHER" id="PTHR42689">
    <property type="entry name" value="ACETYL-COA ACYLTRANSFERASE FADA2 (3-KETOACYL-COA THIOLASE) (BETA-KETOTHIOLASE)-RELATED"/>
    <property type="match status" value="1"/>
</dbReference>
<name>A0A1H3XEM9_9BACT</name>